<dbReference type="PROSITE" id="PS00059">
    <property type="entry name" value="ADH_ZINC"/>
    <property type="match status" value="1"/>
</dbReference>
<evidence type="ECO:0000313" key="8">
    <source>
        <dbReference type="EMBL" id="MBB6143069.1"/>
    </source>
</evidence>
<evidence type="ECO:0000259" key="6">
    <source>
        <dbReference type="Pfam" id="PF00107"/>
    </source>
</evidence>
<dbReference type="RefSeq" id="WP_050062009.1">
    <property type="nucleotide sequence ID" value="NZ_JACHEK010000002.1"/>
</dbReference>
<organism evidence="8 9">
    <name type="scientific">Silvibacterium bohemicum</name>
    <dbReference type="NCBI Taxonomy" id="1577686"/>
    <lineage>
        <taxon>Bacteria</taxon>
        <taxon>Pseudomonadati</taxon>
        <taxon>Acidobacteriota</taxon>
        <taxon>Terriglobia</taxon>
        <taxon>Terriglobales</taxon>
        <taxon>Acidobacteriaceae</taxon>
        <taxon>Silvibacterium</taxon>
    </lineage>
</organism>
<dbReference type="OrthoDB" id="9769198at2"/>
<dbReference type="EMBL" id="JACHEK010000002">
    <property type="protein sequence ID" value="MBB6143069.1"/>
    <property type="molecule type" value="Genomic_DNA"/>
</dbReference>
<comment type="similarity">
    <text evidence="5">Belongs to the zinc-containing alcohol dehydrogenase family.</text>
</comment>
<comment type="cofactor">
    <cofactor evidence="1 5">
        <name>Zn(2+)</name>
        <dbReference type="ChEBI" id="CHEBI:29105"/>
    </cofactor>
</comment>
<evidence type="ECO:0000256" key="2">
    <source>
        <dbReference type="ARBA" id="ARBA00022723"/>
    </source>
</evidence>
<dbReference type="InterPro" id="IPR002328">
    <property type="entry name" value="ADH_Zn_CS"/>
</dbReference>
<evidence type="ECO:0000259" key="7">
    <source>
        <dbReference type="Pfam" id="PF08240"/>
    </source>
</evidence>
<proteinExistence type="inferred from homology"/>
<accession>A0A841JTK3</accession>
<sequence length="397" mass="43085">MKAVCWMGTSKVETLTVDDPKLLNPHDAIIKVTRTAICGSDLHLYDGFIPTMEAGDILGHEFMGIVEEVGRGVTNLKRGDRVVVPFTIACGNCSFCKKKLWAACDNTNPNAHLMEAAYGYSGSGLFGYSHMMGGYAGGQAQYVRVPFANVGPLKIESDLPDEKILFLSDIFPTGYMAAENAQIQPGDTVAVWGCGPVGQFAIASAFMLGAARVIAIDRLPERLDMARSVGAITIDYSEDDVSVLTALKDLTAGAGPDSCIDAVGLEAHSTELQGIYDQVKTKLMLETDRPSVLRQAIQAVRKGGTLSIPGVYGGLLDKVPFGAAFGKGITMKMGQTNMHNYMQPLLERIEKGEIDPSYIISHRITLDDAPEMYKVWRDKKEQVTKIVIDPWAERKVA</sequence>
<evidence type="ECO:0000256" key="4">
    <source>
        <dbReference type="ARBA" id="ARBA00023002"/>
    </source>
</evidence>
<dbReference type="InterPro" id="IPR036291">
    <property type="entry name" value="NAD(P)-bd_dom_sf"/>
</dbReference>
<dbReference type="InterPro" id="IPR013149">
    <property type="entry name" value="ADH-like_C"/>
</dbReference>
<dbReference type="InterPro" id="IPR013154">
    <property type="entry name" value="ADH-like_N"/>
</dbReference>
<dbReference type="SUPFAM" id="SSF50129">
    <property type="entry name" value="GroES-like"/>
    <property type="match status" value="1"/>
</dbReference>
<keyword evidence="3 5" id="KW-0862">Zinc</keyword>
<dbReference type="AlphaFoldDB" id="A0A841JTK3"/>
<keyword evidence="2 5" id="KW-0479">Metal-binding</keyword>
<dbReference type="GO" id="GO:0008270">
    <property type="term" value="F:zinc ion binding"/>
    <property type="evidence" value="ECO:0007669"/>
    <property type="project" value="InterPro"/>
</dbReference>
<dbReference type="PANTHER" id="PTHR42813:SF2">
    <property type="entry name" value="DEHYDROGENASE, ZINC-CONTAINING, PUTATIVE (AFU_ORTHOLOGUE AFUA_2G02810)-RELATED"/>
    <property type="match status" value="1"/>
</dbReference>
<evidence type="ECO:0000313" key="9">
    <source>
        <dbReference type="Proteomes" id="UP000538666"/>
    </source>
</evidence>
<comment type="caution">
    <text evidence="8">The sequence shown here is derived from an EMBL/GenBank/DDBJ whole genome shotgun (WGS) entry which is preliminary data.</text>
</comment>
<dbReference type="Pfam" id="PF00107">
    <property type="entry name" value="ADH_zinc_N"/>
    <property type="match status" value="1"/>
</dbReference>
<reference evidence="8 9" key="1">
    <citation type="submission" date="2020-08" db="EMBL/GenBank/DDBJ databases">
        <title>Genomic Encyclopedia of Type Strains, Phase IV (KMG-IV): sequencing the most valuable type-strain genomes for metagenomic binning, comparative biology and taxonomic classification.</title>
        <authorList>
            <person name="Goeker M."/>
        </authorList>
    </citation>
    <scope>NUCLEOTIDE SEQUENCE [LARGE SCALE GENOMIC DNA]</scope>
    <source>
        <strain evidence="8 9">DSM 103733</strain>
    </source>
</reference>
<dbReference type="Pfam" id="PF08240">
    <property type="entry name" value="ADH_N"/>
    <property type="match status" value="1"/>
</dbReference>
<protein>
    <submittedName>
        <fullName evidence="8">Threonine dehydrogenase-like Zn-dependent dehydrogenase</fullName>
    </submittedName>
</protein>
<keyword evidence="4" id="KW-0560">Oxidoreductase</keyword>
<dbReference type="Gene3D" id="3.40.50.720">
    <property type="entry name" value="NAD(P)-binding Rossmann-like Domain"/>
    <property type="match status" value="1"/>
</dbReference>
<dbReference type="SUPFAM" id="SSF51735">
    <property type="entry name" value="NAD(P)-binding Rossmann-fold domains"/>
    <property type="match status" value="1"/>
</dbReference>
<gene>
    <name evidence="8" type="ORF">HNQ77_001013</name>
</gene>
<dbReference type="CDD" id="cd08283">
    <property type="entry name" value="FDH_like_1"/>
    <property type="match status" value="1"/>
</dbReference>
<feature type="domain" description="Alcohol dehydrogenase-like N-terminal" evidence="7">
    <location>
        <begin position="25"/>
        <end position="153"/>
    </location>
</feature>
<dbReference type="PANTHER" id="PTHR42813">
    <property type="entry name" value="ZINC-TYPE ALCOHOL DEHYDROGENASE-LIKE"/>
    <property type="match status" value="1"/>
</dbReference>
<dbReference type="InterPro" id="IPR011032">
    <property type="entry name" value="GroES-like_sf"/>
</dbReference>
<dbReference type="Gene3D" id="3.90.180.10">
    <property type="entry name" value="Medium-chain alcohol dehydrogenases, catalytic domain"/>
    <property type="match status" value="1"/>
</dbReference>
<evidence type="ECO:0000256" key="1">
    <source>
        <dbReference type="ARBA" id="ARBA00001947"/>
    </source>
</evidence>
<evidence type="ECO:0000256" key="3">
    <source>
        <dbReference type="ARBA" id="ARBA00022833"/>
    </source>
</evidence>
<evidence type="ECO:0000256" key="5">
    <source>
        <dbReference type="RuleBase" id="RU361277"/>
    </source>
</evidence>
<dbReference type="GO" id="GO:0016491">
    <property type="term" value="F:oxidoreductase activity"/>
    <property type="evidence" value="ECO:0007669"/>
    <property type="project" value="UniProtKB-KW"/>
</dbReference>
<keyword evidence="9" id="KW-1185">Reference proteome</keyword>
<dbReference type="Proteomes" id="UP000538666">
    <property type="component" value="Unassembled WGS sequence"/>
</dbReference>
<name>A0A841JTK3_9BACT</name>
<feature type="domain" description="Alcohol dehydrogenase-like C-terminal" evidence="6">
    <location>
        <begin position="196"/>
        <end position="267"/>
    </location>
</feature>